<dbReference type="Pfam" id="PF11800">
    <property type="entry name" value="RP-C_C"/>
    <property type="match status" value="1"/>
</dbReference>
<feature type="domain" description="Plasmid replication protein C C-terminal" evidence="2">
    <location>
        <begin position="141"/>
        <end position="222"/>
    </location>
</feature>
<evidence type="ECO:0000259" key="2">
    <source>
        <dbReference type="Pfam" id="PF11800"/>
    </source>
</evidence>
<organism evidence="3 4">
    <name type="scientific">Paracoccus denitrificans</name>
    <dbReference type="NCBI Taxonomy" id="266"/>
    <lineage>
        <taxon>Bacteria</taxon>
        <taxon>Pseudomonadati</taxon>
        <taxon>Pseudomonadota</taxon>
        <taxon>Alphaproteobacteria</taxon>
        <taxon>Rhodobacterales</taxon>
        <taxon>Paracoccaceae</taxon>
        <taxon>Paracoccus</taxon>
    </lineage>
</organism>
<evidence type="ECO:0000313" key="4">
    <source>
        <dbReference type="Proteomes" id="UP000315344"/>
    </source>
</evidence>
<sequence length="231" mass="25733">MMWARQRWKACCWQLGRCPLSMASIYDAVSRDAVRIVEKIENSSGRPLNFERPYIQDTTQEESMSCSVPPIERSAGKPAHDSSDSDASDDAPHCLEKNDGGGGGACKSDFLARLGPQRLYELAGDGFQMYLDARSERDQLTFHDFVCAAHHVMRDRGINQSAWIEAMEIMSEDEAMICVLVIDAKCSDPAFRIASPGGYMRAMVRASQAGKLNLVGSLMGLSERRRHRTHQ</sequence>
<reference evidence="3 4" key="1">
    <citation type="journal article" date="2017" name="Nat. Commun.">
        <title>In situ click chemistry generation of cyclooxygenase-2 inhibitors.</title>
        <authorList>
            <person name="Bhardwaj A."/>
            <person name="Kaur J."/>
            <person name="Wuest M."/>
            <person name="Wuest F."/>
        </authorList>
    </citation>
    <scope>NUCLEOTIDE SEQUENCE [LARGE SCALE GENOMIC DNA]</scope>
    <source>
        <strain evidence="3">S2_012_000_R3_94</strain>
    </source>
</reference>
<evidence type="ECO:0000256" key="1">
    <source>
        <dbReference type="SAM" id="MobiDB-lite"/>
    </source>
</evidence>
<dbReference type="EMBL" id="VAFL01000013">
    <property type="protein sequence ID" value="TKW65424.1"/>
    <property type="molecule type" value="Genomic_DNA"/>
</dbReference>
<accession>A0A533I4U7</accession>
<dbReference type="AlphaFoldDB" id="A0A533I4U7"/>
<comment type="caution">
    <text evidence="3">The sequence shown here is derived from an EMBL/GenBank/DDBJ whole genome shotgun (WGS) entry which is preliminary data.</text>
</comment>
<evidence type="ECO:0000313" key="3">
    <source>
        <dbReference type="EMBL" id="TKW65424.1"/>
    </source>
</evidence>
<name>A0A533I4U7_PARDE</name>
<protein>
    <recommendedName>
        <fullName evidence="2">Plasmid replication protein C C-terminal domain-containing protein</fullName>
    </recommendedName>
</protein>
<feature type="region of interest" description="Disordered" evidence="1">
    <location>
        <begin position="58"/>
        <end position="94"/>
    </location>
</feature>
<feature type="compositionally biased region" description="Basic and acidic residues" evidence="1">
    <location>
        <begin position="74"/>
        <end position="83"/>
    </location>
</feature>
<gene>
    <name evidence="3" type="ORF">DI616_14725</name>
</gene>
<proteinExistence type="predicted"/>
<dbReference type="InterPro" id="IPR021760">
    <property type="entry name" value="RepC_C"/>
</dbReference>
<dbReference type="Proteomes" id="UP000315344">
    <property type="component" value="Unassembled WGS sequence"/>
</dbReference>